<sequence>MTPASPPGGHKTPHPLAAMFFQMIMTIFELDRDIHKTNVLTKFNNDCAKNVTSRENANPPPSGGHVFLPIQTIFKLNRHIQKTNVLTKCHEDWTKNVTARKTAPPLCGHVFSNDHDHF</sequence>
<gene>
    <name evidence="1" type="ORF">DPMN_164214</name>
</gene>
<proteinExistence type="predicted"/>
<dbReference type="EMBL" id="JAIWYP010000008">
    <property type="protein sequence ID" value="KAH3786112.1"/>
    <property type="molecule type" value="Genomic_DNA"/>
</dbReference>
<dbReference type="Proteomes" id="UP000828390">
    <property type="component" value="Unassembled WGS sequence"/>
</dbReference>
<name>A0A9D4IVD6_DREPO</name>
<comment type="caution">
    <text evidence="1">The sequence shown here is derived from an EMBL/GenBank/DDBJ whole genome shotgun (WGS) entry which is preliminary data.</text>
</comment>
<protein>
    <submittedName>
        <fullName evidence="1">Uncharacterized protein</fullName>
    </submittedName>
</protein>
<evidence type="ECO:0000313" key="1">
    <source>
        <dbReference type="EMBL" id="KAH3786112.1"/>
    </source>
</evidence>
<reference evidence="1" key="1">
    <citation type="journal article" date="2019" name="bioRxiv">
        <title>The Genome of the Zebra Mussel, Dreissena polymorpha: A Resource for Invasive Species Research.</title>
        <authorList>
            <person name="McCartney M.A."/>
            <person name="Auch B."/>
            <person name="Kono T."/>
            <person name="Mallez S."/>
            <person name="Zhang Y."/>
            <person name="Obille A."/>
            <person name="Becker A."/>
            <person name="Abrahante J.E."/>
            <person name="Garbe J."/>
            <person name="Badalamenti J.P."/>
            <person name="Herman A."/>
            <person name="Mangelson H."/>
            <person name="Liachko I."/>
            <person name="Sullivan S."/>
            <person name="Sone E.D."/>
            <person name="Koren S."/>
            <person name="Silverstein K.A.T."/>
            <person name="Beckman K.B."/>
            <person name="Gohl D.M."/>
        </authorList>
    </citation>
    <scope>NUCLEOTIDE SEQUENCE</scope>
    <source>
        <strain evidence="1">Duluth1</strain>
        <tissue evidence="1">Whole animal</tissue>
    </source>
</reference>
<dbReference type="AlphaFoldDB" id="A0A9D4IVD6"/>
<reference evidence="1" key="2">
    <citation type="submission" date="2020-11" db="EMBL/GenBank/DDBJ databases">
        <authorList>
            <person name="McCartney M.A."/>
            <person name="Auch B."/>
            <person name="Kono T."/>
            <person name="Mallez S."/>
            <person name="Becker A."/>
            <person name="Gohl D.M."/>
            <person name="Silverstein K.A.T."/>
            <person name="Koren S."/>
            <person name="Bechman K.B."/>
            <person name="Herman A."/>
            <person name="Abrahante J.E."/>
            <person name="Garbe J."/>
        </authorList>
    </citation>
    <scope>NUCLEOTIDE SEQUENCE</scope>
    <source>
        <strain evidence="1">Duluth1</strain>
        <tissue evidence="1">Whole animal</tissue>
    </source>
</reference>
<accession>A0A9D4IVD6</accession>
<keyword evidence="2" id="KW-1185">Reference proteome</keyword>
<evidence type="ECO:0000313" key="2">
    <source>
        <dbReference type="Proteomes" id="UP000828390"/>
    </source>
</evidence>
<organism evidence="1 2">
    <name type="scientific">Dreissena polymorpha</name>
    <name type="common">Zebra mussel</name>
    <name type="synonym">Mytilus polymorpha</name>
    <dbReference type="NCBI Taxonomy" id="45954"/>
    <lineage>
        <taxon>Eukaryota</taxon>
        <taxon>Metazoa</taxon>
        <taxon>Spiralia</taxon>
        <taxon>Lophotrochozoa</taxon>
        <taxon>Mollusca</taxon>
        <taxon>Bivalvia</taxon>
        <taxon>Autobranchia</taxon>
        <taxon>Heteroconchia</taxon>
        <taxon>Euheterodonta</taxon>
        <taxon>Imparidentia</taxon>
        <taxon>Neoheterodontei</taxon>
        <taxon>Myida</taxon>
        <taxon>Dreissenoidea</taxon>
        <taxon>Dreissenidae</taxon>
        <taxon>Dreissena</taxon>
    </lineage>
</organism>